<name>W2RQW3_CYPE1</name>
<sequence>MSNASSPRHVPPPVATDFSNSPHMAAPAQAHTASSPGRNAHFKPVPLRAATRHSIDLDDYFQGPRDIKHHSRWPYLLRLHGSILPKLIIPLMIVTCWSILITCICKYVQRLVVDPVLLTVLGFVVGLGLSFRSSTAYERYAEGARYWATLQLSSRNLARMIWIHSNERHDQDEDLGKADLLSKVTAINLINGFAIALKHRLRFEVAPDYPDLAPYIDILTTMAGNADTACLHPKPRTKAKATGEFLGITFAESNPRKLMKQSRDNLGNIPHEILAYLQAYTEHIFSAGTLTNGPIQSSIITQLGILADVATGTERIVNHPMPLAYSISIAQITWVYVMVLPFQLYDLLEWITIPGTIFAAYIILGLGAIGAEIENPFGNDVNDLPLDQYCRELQGDLDVLTSISRTERSWNIGAGAGAAQWLSHHQNKVLWPLSASGWDHWEEKPLGEIREALWEKAVSADRKRKSMALHRAEGQRQEAQRQEEREKGAALEKVLSRRKVSDTTEETRATGHDAV</sequence>
<dbReference type="VEuPathDB" id="FungiDB:HMPREF1541_06753"/>
<accession>W2RQW3</accession>
<keyword evidence="4 9" id="KW-0812">Transmembrane</keyword>
<dbReference type="STRING" id="1220924.W2RQW3"/>
<feature type="transmembrane region" description="Helical" evidence="9">
    <location>
        <begin position="87"/>
        <end position="109"/>
    </location>
</feature>
<gene>
    <name evidence="10" type="ORF">HMPREF1541_06753</name>
</gene>
<feature type="transmembrane region" description="Helical" evidence="9">
    <location>
        <begin position="323"/>
        <end position="344"/>
    </location>
</feature>
<reference evidence="10 11" key="1">
    <citation type="submission" date="2013-03" db="EMBL/GenBank/DDBJ databases">
        <title>The Genome Sequence of Phialophora europaea CBS 101466.</title>
        <authorList>
            <consortium name="The Broad Institute Genomics Platform"/>
            <person name="Cuomo C."/>
            <person name="de Hoog S."/>
            <person name="Gorbushina A."/>
            <person name="Walker B."/>
            <person name="Young S.K."/>
            <person name="Zeng Q."/>
            <person name="Gargeya S."/>
            <person name="Fitzgerald M."/>
            <person name="Haas B."/>
            <person name="Abouelleil A."/>
            <person name="Allen A.W."/>
            <person name="Alvarado L."/>
            <person name="Arachchi H.M."/>
            <person name="Berlin A.M."/>
            <person name="Chapman S.B."/>
            <person name="Gainer-Dewar J."/>
            <person name="Goldberg J."/>
            <person name="Griggs A."/>
            <person name="Gujja S."/>
            <person name="Hansen M."/>
            <person name="Howarth C."/>
            <person name="Imamovic A."/>
            <person name="Ireland A."/>
            <person name="Larimer J."/>
            <person name="McCowan C."/>
            <person name="Murphy C."/>
            <person name="Pearson M."/>
            <person name="Poon T.W."/>
            <person name="Priest M."/>
            <person name="Roberts A."/>
            <person name="Saif S."/>
            <person name="Shea T."/>
            <person name="Sisk P."/>
            <person name="Sykes S."/>
            <person name="Wortman J."/>
            <person name="Nusbaum C."/>
            <person name="Birren B."/>
        </authorList>
    </citation>
    <scope>NUCLEOTIDE SEQUENCE [LARGE SCALE GENOMIC DNA]</scope>
    <source>
        <strain evidence="10 11">CBS 101466</strain>
    </source>
</reference>
<proteinExistence type="predicted"/>
<protein>
    <submittedName>
        <fullName evidence="10">Uncharacterized protein</fullName>
    </submittedName>
</protein>
<keyword evidence="6" id="KW-0406">Ion transport</keyword>
<dbReference type="HOGENOM" id="CLU_029790_1_1_1"/>
<dbReference type="GO" id="GO:0005254">
    <property type="term" value="F:chloride channel activity"/>
    <property type="evidence" value="ECO:0007669"/>
    <property type="project" value="InterPro"/>
</dbReference>
<keyword evidence="3" id="KW-1003">Cell membrane</keyword>
<keyword evidence="2" id="KW-0813">Transport</keyword>
<dbReference type="GeneID" id="19974092"/>
<feature type="compositionally biased region" description="Basic and acidic residues" evidence="8">
    <location>
        <begin position="470"/>
        <end position="490"/>
    </location>
</feature>
<evidence type="ECO:0000256" key="7">
    <source>
        <dbReference type="ARBA" id="ARBA00023136"/>
    </source>
</evidence>
<comment type="subcellular location">
    <subcellularLocation>
        <location evidence="1">Cell membrane</location>
        <topology evidence="1">Multi-pass membrane protein</topology>
    </subcellularLocation>
</comment>
<keyword evidence="7 9" id="KW-0472">Membrane</keyword>
<dbReference type="InParanoid" id="W2RQW3"/>
<evidence type="ECO:0000256" key="9">
    <source>
        <dbReference type="SAM" id="Phobius"/>
    </source>
</evidence>
<dbReference type="AlphaFoldDB" id="W2RQW3"/>
<dbReference type="Pfam" id="PF25539">
    <property type="entry name" value="Bestrophin_2"/>
    <property type="match status" value="1"/>
</dbReference>
<feature type="transmembrane region" description="Helical" evidence="9">
    <location>
        <begin position="350"/>
        <end position="369"/>
    </location>
</feature>
<evidence type="ECO:0000313" key="10">
    <source>
        <dbReference type="EMBL" id="ETN38715.1"/>
    </source>
</evidence>
<feature type="region of interest" description="Disordered" evidence="8">
    <location>
        <begin position="1"/>
        <end position="39"/>
    </location>
</feature>
<keyword evidence="11" id="KW-1185">Reference proteome</keyword>
<dbReference type="eggNOG" id="ENOG502RZS9">
    <property type="taxonomic scope" value="Eukaryota"/>
</dbReference>
<dbReference type="RefSeq" id="XP_008719304.1">
    <property type="nucleotide sequence ID" value="XM_008721082.1"/>
</dbReference>
<keyword evidence="5 9" id="KW-1133">Transmembrane helix</keyword>
<evidence type="ECO:0000313" key="11">
    <source>
        <dbReference type="Proteomes" id="UP000030752"/>
    </source>
</evidence>
<evidence type="ECO:0000256" key="8">
    <source>
        <dbReference type="SAM" id="MobiDB-lite"/>
    </source>
</evidence>
<organism evidence="10 11">
    <name type="scientific">Cyphellophora europaea (strain CBS 101466)</name>
    <name type="common">Phialophora europaea</name>
    <dbReference type="NCBI Taxonomy" id="1220924"/>
    <lineage>
        <taxon>Eukaryota</taxon>
        <taxon>Fungi</taxon>
        <taxon>Dikarya</taxon>
        <taxon>Ascomycota</taxon>
        <taxon>Pezizomycotina</taxon>
        <taxon>Eurotiomycetes</taxon>
        <taxon>Chaetothyriomycetidae</taxon>
        <taxon>Chaetothyriales</taxon>
        <taxon>Cyphellophoraceae</taxon>
        <taxon>Cyphellophora</taxon>
    </lineage>
</organism>
<dbReference type="OrthoDB" id="1368at2759"/>
<evidence type="ECO:0000256" key="1">
    <source>
        <dbReference type="ARBA" id="ARBA00004651"/>
    </source>
</evidence>
<dbReference type="GO" id="GO:0005886">
    <property type="term" value="C:plasma membrane"/>
    <property type="evidence" value="ECO:0007669"/>
    <property type="project" value="UniProtKB-SubCell"/>
</dbReference>
<evidence type="ECO:0000256" key="3">
    <source>
        <dbReference type="ARBA" id="ARBA00022475"/>
    </source>
</evidence>
<evidence type="ECO:0000256" key="5">
    <source>
        <dbReference type="ARBA" id="ARBA00022989"/>
    </source>
</evidence>
<dbReference type="PANTHER" id="PTHR33281:SF19">
    <property type="entry name" value="VOLTAGE-DEPENDENT ANION CHANNEL-FORMING PROTEIN YNEE"/>
    <property type="match status" value="1"/>
</dbReference>
<dbReference type="PANTHER" id="PTHR33281">
    <property type="entry name" value="UPF0187 PROTEIN YNEE"/>
    <property type="match status" value="1"/>
</dbReference>
<evidence type="ECO:0000256" key="6">
    <source>
        <dbReference type="ARBA" id="ARBA00023065"/>
    </source>
</evidence>
<dbReference type="EMBL" id="KB822722">
    <property type="protein sequence ID" value="ETN38715.1"/>
    <property type="molecule type" value="Genomic_DNA"/>
</dbReference>
<dbReference type="Proteomes" id="UP000030752">
    <property type="component" value="Unassembled WGS sequence"/>
</dbReference>
<evidence type="ECO:0000256" key="2">
    <source>
        <dbReference type="ARBA" id="ARBA00022448"/>
    </source>
</evidence>
<feature type="transmembrane region" description="Helical" evidence="9">
    <location>
        <begin position="115"/>
        <end position="131"/>
    </location>
</feature>
<dbReference type="InterPro" id="IPR044669">
    <property type="entry name" value="YneE/VCCN1/2-like"/>
</dbReference>
<feature type="compositionally biased region" description="Basic and acidic residues" evidence="8">
    <location>
        <begin position="499"/>
        <end position="515"/>
    </location>
</feature>
<evidence type="ECO:0000256" key="4">
    <source>
        <dbReference type="ARBA" id="ARBA00022692"/>
    </source>
</evidence>
<feature type="region of interest" description="Disordered" evidence="8">
    <location>
        <begin position="465"/>
        <end position="515"/>
    </location>
</feature>